<dbReference type="OrthoDB" id="9793390at2"/>
<feature type="transmembrane region" description="Helical" evidence="8">
    <location>
        <begin position="38"/>
        <end position="57"/>
    </location>
</feature>
<accession>A0A0R2LJY8</accession>
<feature type="transmembrane region" description="Helical" evidence="8">
    <location>
        <begin position="237"/>
        <end position="258"/>
    </location>
</feature>
<dbReference type="RefSeq" id="WP_057880334.1">
    <property type="nucleotide sequence ID" value="NZ_JQCF01000006.1"/>
</dbReference>
<feature type="transmembrane region" description="Helical" evidence="8">
    <location>
        <begin position="296"/>
        <end position="315"/>
    </location>
</feature>
<feature type="transmembrane region" description="Helical" evidence="8">
    <location>
        <begin position="170"/>
        <end position="193"/>
    </location>
</feature>
<feature type="transmembrane region" description="Helical" evidence="8">
    <location>
        <begin position="12"/>
        <end position="32"/>
    </location>
</feature>
<evidence type="ECO:0000256" key="4">
    <source>
        <dbReference type="ARBA" id="ARBA00022475"/>
    </source>
</evidence>
<dbReference type="PANTHER" id="PTHR21716:SF53">
    <property type="entry name" value="PERMEASE PERM-RELATED"/>
    <property type="match status" value="1"/>
</dbReference>
<dbReference type="PATRIC" id="fig|993692.3.peg.2255"/>
<keyword evidence="5 8" id="KW-0812">Transmembrane</keyword>
<keyword evidence="4" id="KW-1003">Cell membrane</keyword>
<sequence>MEIKRKSIIKYVVITILLLFLLIYPTQVYNWFTNLMGIFMPLILGAVLAYALNILCVRLEKHFFPNTKYKWLQKSRRGIVILLAVLIVVLVMTGVFRLVLPQFISALTSFFKSIPALFTDISDLAEKLNKHSAIPDQLKSININWTSVQAKVMKFLTSGVSGLFGSTFKIVTGVAKGIFNFILAVTFAIYILASKEKISAQFSKVGHAFMKKEHLKKVNYVLSVTNRMFSSFIVGQVTEAIILGTLCALGMFIFQFPYALSVGAFVGITSLVPILGAWAGGAVGFLLIVVDSPLQAVLFVVFILVLQQLESNLIYPRVVGTSIGLPGIWVLAAITVGGGFAGIIGMLLGVPVAATIYQLLKNESNRRLKLKTD</sequence>
<dbReference type="GO" id="GO:0005886">
    <property type="term" value="C:plasma membrane"/>
    <property type="evidence" value="ECO:0007669"/>
    <property type="project" value="UniProtKB-SubCell"/>
</dbReference>
<reference evidence="9 10" key="1">
    <citation type="journal article" date="2015" name="Genome Announc.">
        <title>Expanding the biotechnology potential of lactobacilli through comparative genomics of 213 strains and associated genera.</title>
        <authorList>
            <person name="Sun Z."/>
            <person name="Harris H.M."/>
            <person name="McCann A."/>
            <person name="Guo C."/>
            <person name="Argimon S."/>
            <person name="Zhang W."/>
            <person name="Yang X."/>
            <person name="Jeffery I.B."/>
            <person name="Cooney J.C."/>
            <person name="Kagawa T.F."/>
            <person name="Liu W."/>
            <person name="Song Y."/>
            <person name="Salvetti E."/>
            <person name="Wrobel A."/>
            <person name="Rasinkangas P."/>
            <person name="Parkhill J."/>
            <person name="Rea M.C."/>
            <person name="O'Sullivan O."/>
            <person name="Ritari J."/>
            <person name="Douillard F.P."/>
            <person name="Paul Ross R."/>
            <person name="Yang R."/>
            <person name="Briner A.E."/>
            <person name="Felis G.E."/>
            <person name="de Vos W.M."/>
            <person name="Barrangou R."/>
            <person name="Klaenhammer T.R."/>
            <person name="Caufield P.W."/>
            <person name="Cui Y."/>
            <person name="Zhang H."/>
            <person name="O'Toole P.W."/>
        </authorList>
    </citation>
    <scope>NUCLEOTIDE SEQUENCE [LARGE SCALE GENOMIC DNA]</scope>
    <source>
        <strain evidence="9 10">DSM 24716</strain>
    </source>
</reference>
<evidence type="ECO:0000256" key="1">
    <source>
        <dbReference type="ARBA" id="ARBA00004651"/>
    </source>
</evidence>
<keyword evidence="3" id="KW-0813">Transport</keyword>
<feature type="transmembrane region" description="Helical" evidence="8">
    <location>
        <begin position="78"/>
        <end position="100"/>
    </location>
</feature>
<proteinExistence type="inferred from homology"/>
<organism evidence="9 10">
    <name type="scientific">Companilactobacillus kimchiensis</name>
    <dbReference type="NCBI Taxonomy" id="993692"/>
    <lineage>
        <taxon>Bacteria</taxon>
        <taxon>Bacillati</taxon>
        <taxon>Bacillota</taxon>
        <taxon>Bacilli</taxon>
        <taxon>Lactobacillales</taxon>
        <taxon>Lactobacillaceae</taxon>
        <taxon>Companilactobacillus</taxon>
    </lineage>
</organism>
<evidence type="ECO:0000313" key="10">
    <source>
        <dbReference type="Proteomes" id="UP000051006"/>
    </source>
</evidence>
<dbReference type="EMBL" id="JQCF01000006">
    <property type="protein sequence ID" value="KRN99884.1"/>
    <property type="molecule type" value="Genomic_DNA"/>
</dbReference>
<dbReference type="PANTHER" id="PTHR21716">
    <property type="entry name" value="TRANSMEMBRANE PROTEIN"/>
    <property type="match status" value="1"/>
</dbReference>
<dbReference type="Proteomes" id="UP000051006">
    <property type="component" value="Unassembled WGS sequence"/>
</dbReference>
<dbReference type="InterPro" id="IPR002549">
    <property type="entry name" value="AI-2E-like"/>
</dbReference>
<feature type="transmembrane region" description="Helical" evidence="8">
    <location>
        <begin position="264"/>
        <end position="289"/>
    </location>
</feature>
<keyword evidence="10" id="KW-1185">Reference proteome</keyword>
<evidence type="ECO:0000256" key="7">
    <source>
        <dbReference type="ARBA" id="ARBA00023136"/>
    </source>
</evidence>
<dbReference type="STRING" id="993692.IV57_GL002216"/>
<comment type="caution">
    <text evidence="9">The sequence shown here is derived from an EMBL/GenBank/DDBJ whole genome shotgun (WGS) entry which is preliminary data.</text>
</comment>
<name>A0A0R2LJY8_9LACO</name>
<keyword evidence="7 8" id="KW-0472">Membrane</keyword>
<keyword evidence="6 8" id="KW-1133">Transmembrane helix</keyword>
<evidence type="ECO:0000256" key="6">
    <source>
        <dbReference type="ARBA" id="ARBA00022989"/>
    </source>
</evidence>
<comment type="subcellular location">
    <subcellularLocation>
        <location evidence="1">Cell membrane</location>
        <topology evidence="1">Multi-pass membrane protein</topology>
    </subcellularLocation>
</comment>
<dbReference type="AlphaFoldDB" id="A0A0R2LJY8"/>
<evidence type="ECO:0000256" key="8">
    <source>
        <dbReference type="SAM" id="Phobius"/>
    </source>
</evidence>
<evidence type="ECO:0000256" key="2">
    <source>
        <dbReference type="ARBA" id="ARBA00009773"/>
    </source>
</evidence>
<evidence type="ECO:0000256" key="5">
    <source>
        <dbReference type="ARBA" id="ARBA00022692"/>
    </source>
</evidence>
<evidence type="ECO:0000256" key="3">
    <source>
        <dbReference type="ARBA" id="ARBA00022448"/>
    </source>
</evidence>
<protein>
    <submittedName>
        <fullName evidence="9">Permease</fullName>
    </submittedName>
</protein>
<gene>
    <name evidence="9" type="ORF">IV57_GL002216</name>
</gene>
<feature type="transmembrane region" description="Helical" evidence="8">
    <location>
        <begin position="327"/>
        <end position="360"/>
    </location>
</feature>
<evidence type="ECO:0000313" key="9">
    <source>
        <dbReference type="EMBL" id="KRN99884.1"/>
    </source>
</evidence>
<comment type="similarity">
    <text evidence="2">Belongs to the autoinducer-2 exporter (AI-2E) (TC 2.A.86) family.</text>
</comment>
<dbReference type="GO" id="GO:0055085">
    <property type="term" value="P:transmembrane transport"/>
    <property type="evidence" value="ECO:0007669"/>
    <property type="project" value="TreeGrafter"/>
</dbReference>
<dbReference type="Pfam" id="PF01594">
    <property type="entry name" value="AI-2E_transport"/>
    <property type="match status" value="1"/>
</dbReference>